<feature type="compositionally biased region" description="Polar residues" evidence="1">
    <location>
        <begin position="37"/>
        <end position="56"/>
    </location>
</feature>
<proteinExistence type="predicted"/>
<reference evidence="2 3" key="1">
    <citation type="journal article" date="2019" name="PLoS Biol.">
        <title>Sex chromosomes control vertical transmission of feminizing Wolbachia symbionts in an isopod.</title>
        <authorList>
            <person name="Becking T."/>
            <person name="Chebbi M.A."/>
            <person name="Giraud I."/>
            <person name="Moumen B."/>
            <person name="Laverre T."/>
            <person name="Caubet Y."/>
            <person name="Peccoud J."/>
            <person name="Gilbert C."/>
            <person name="Cordaux R."/>
        </authorList>
    </citation>
    <scope>NUCLEOTIDE SEQUENCE [LARGE SCALE GENOMIC DNA]</scope>
    <source>
        <strain evidence="2">ANa2</strain>
        <tissue evidence="2">Whole body excluding digestive tract and cuticle</tissue>
    </source>
</reference>
<sequence length="146" mass="15953">MFFDKVWREPDASIKEMVLEVQVFMLLVAVASGFPQYSSHSQSSAKTGFQSRTGRSNVATNARTATNPAATGNPYGPKAYGPGLNNPYAFPPNQFQVQRALNLANAQPGLLVRVAANGEVDLTDQYGREVDVYDNFGNDLTDIYDL</sequence>
<dbReference type="AlphaFoldDB" id="A0A5N5TP93"/>
<dbReference type="Proteomes" id="UP000326759">
    <property type="component" value="Unassembled WGS sequence"/>
</dbReference>
<organism evidence="2 3">
    <name type="scientific">Armadillidium nasatum</name>
    <dbReference type="NCBI Taxonomy" id="96803"/>
    <lineage>
        <taxon>Eukaryota</taxon>
        <taxon>Metazoa</taxon>
        <taxon>Ecdysozoa</taxon>
        <taxon>Arthropoda</taxon>
        <taxon>Crustacea</taxon>
        <taxon>Multicrustacea</taxon>
        <taxon>Malacostraca</taxon>
        <taxon>Eumalacostraca</taxon>
        <taxon>Peracarida</taxon>
        <taxon>Isopoda</taxon>
        <taxon>Oniscidea</taxon>
        <taxon>Crinocheta</taxon>
        <taxon>Armadillidiidae</taxon>
        <taxon>Armadillidium</taxon>
    </lineage>
</organism>
<evidence type="ECO:0000313" key="3">
    <source>
        <dbReference type="Proteomes" id="UP000326759"/>
    </source>
</evidence>
<gene>
    <name evidence="2" type="ORF">Anas_02946</name>
</gene>
<evidence type="ECO:0000313" key="2">
    <source>
        <dbReference type="EMBL" id="KAB7507921.1"/>
    </source>
</evidence>
<dbReference type="EMBL" id="SEYY01000145">
    <property type="protein sequence ID" value="KAB7507921.1"/>
    <property type="molecule type" value="Genomic_DNA"/>
</dbReference>
<feature type="region of interest" description="Disordered" evidence="1">
    <location>
        <begin position="37"/>
        <end position="78"/>
    </location>
</feature>
<accession>A0A5N5TP93</accession>
<keyword evidence="3" id="KW-1185">Reference proteome</keyword>
<comment type="caution">
    <text evidence="2">The sequence shown here is derived from an EMBL/GenBank/DDBJ whole genome shotgun (WGS) entry which is preliminary data.</text>
</comment>
<evidence type="ECO:0000256" key="1">
    <source>
        <dbReference type="SAM" id="MobiDB-lite"/>
    </source>
</evidence>
<protein>
    <submittedName>
        <fullName evidence="2">Uncharacterized protein</fullName>
    </submittedName>
</protein>
<name>A0A5N5TP93_9CRUS</name>
<dbReference type="OrthoDB" id="6371888at2759"/>
<feature type="compositionally biased region" description="Low complexity" evidence="1">
    <location>
        <begin position="57"/>
        <end position="73"/>
    </location>
</feature>